<feature type="domain" description="Peptidase M16 N-terminal" evidence="3">
    <location>
        <begin position="134"/>
        <end position="198"/>
    </location>
</feature>
<dbReference type="InterPro" id="IPR011249">
    <property type="entry name" value="Metalloenz_LuxS/M16"/>
</dbReference>
<comment type="function">
    <text evidence="1">Substrate recognition and binding subunit of the essential mitochondrial processing protease (MPP), which cleaves the mitochondrial sequence off newly imported precursors proteins.</text>
</comment>
<dbReference type="EMBL" id="LR862133">
    <property type="protein sequence ID" value="CAD1838749.1"/>
    <property type="molecule type" value="Genomic_DNA"/>
</dbReference>
<comment type="similarity">
    <text evidence="2">Belongs to the peptidase M16 family.</text>
</comment>
<dbReference type="PANTHER" id="PTHR11851:SF49">
    <property type="entry name" value="MITOCHONDRIAL-PROCESSING PEPTIDASE SUBUNIT ALPHA"/>
    <property type="match status" value="1"/>
</dbReference>
<sequence length="496" mass="55090">MFRSSNRILRKLLENGDYHRTAHYLTRRFLSLEPLLWSKGSYARRFLPLFHPLPGLELPQCLLNSQDRYPTKITTLENGVKIATEDSMGPATCLGVFVDSGSIYENEDSRGVIHLLQRLAFKDTTNRSHLQIAYMPQAVELLIDCIRNPMFLHSEVEEQLAKVKEEVREMTKDPQKFLQESLHLVGYSGALGNPLVAPETALERIDDSVVRKFYFENYTADRLVLAASGINNQDLIDIVEPLLCDLGRGPTVEVPKSAYVGGDFRHKADSEMTHVALAFEVPGGWHQERDATILTVLQTLMGGGGSFSSSGGPGKGMHSRLYLRVLNKYQQVRSFSAFSSVYNDSGLFGIISTTGSNFVEKAVDVATNELLAIATPVRGSNFVEKAVDVATNELLAIATPGQVTELELTRAKNATKSAVLMNLESRAIVTEDIGRQILTYGCRKPVEHFLKCIDELNLNDLTTMAQRILSSPLTMACWGDVDSVPSYDSIGWHFQL</sequence>
<name>A0A6V7Q6D1_ANACO</name>
<dbReference type="InterPro" id="IPR050361">
    <property type="entry name" value="MPP/UQCRC_Complex"/>
</dbReference>
<gene>
    <name evidence="5" type="ORF">CB5_LOCUS21960</name>
</gene>
<reference evidence="5" key="1">
    <citation type="submission" date="2020-07" db="EMBL/GenBank/DDBJ databases">
        <authorList>
            <person name="Lin J."/>
        </authorList>
    </citation>
    <scope>NUCLEOTIDE SEQUENCE</scope>
</reference>
<accession>A0A6V7Q6D1</accession>
<protein>
    <submittedName>
        <fullName evidence="5">Uncharacterized protein</fullName>
    </submittedName>
</protein>
<evidence type="ECO:0000259" key="3">
    <source>
        <dbReference type="Pfam" id="PF00675"/>
    </source>
</evidence>
<evidence type="ECO:0000259" key="4">
    <source>
        <dbReference type="Pfam" id="PF05193"/>
    </source>
</evidence>
<dbReference type="InterPro" id="IPR011765">
    <property type="entry name" value="Pept_M16_N"/>
</dbReference>
<evidence type="ECO:0000256" key="1">
    <source>
        <dbReference type="ARBA" id="ARBA00002123"/>
    </source>
</evidence>
<evidence type="ECO:0000256" key="2">
    <source>
        <dbReference type="ARBA" id="ARBA00007261"/>
    </source>
</evidence>
<proteinExistence type="inferred from homology"/>
<dbReference type="Pfam" id="PF00675">
    <property type="entry name" value="Peptidase_M16"/>
    <property type="match status" value="2"/>
</dbReference>
<feature type="domain" description="Peptidase M16 C-terminal" evidence="4">
    <location>
        <begin position="209"/>
        <end position="374"/>
    </location>
</feature>
<dbReference type="GO" id="GO:0046872">
    <property type="term" value="F:metal ion binding"/>
    <property type="evidence" value="ECO:0007669"/>
    <property type="project" value="InterPro"/>
</dbReference>
<dbReference type="AlphaFoldDB" id="A0A6V7Q6D1"/>
<feature type="domain" description="Peptidase M16 N-terminal" evidence="3">
    <location>
        <begin position="82"/>
        <end position="133"/>
    </location>
</feature>
<dbReference type="Gene3D" id="3.30.830.10">
    <property type="entry name" value="Metalloenzyme, LuxS/M16 peptidase-like"/>
    <property type="match status" value="3"/>
</dbReference>
<evidence type="ECO:0000313" key="5">
    <source>
        <dbReference type="EMBL" id="CAD1838749.1"/>
    </source>
</evidence>
<dbReference type="PANTHER" id="PTHR11851">
    <property type="entry name" value="METALLOPROTEASE"/>
    <property type="match status" value="1"/>
</dbReference>
<dbReference type="GO" id="GO:0005739">
    <property type="term" value="C:mitochondrion"/>
    <property type="evidence" value="ECO:0007669"/>
    <property type="project" value="TreeGrafter"/>
</dbReference>
<dbReference type="Pfam" id="PF05193">
    <property type="entry name" value="Peptidase_M16_C"/>
    <property type="match status" value="1"/>
</dbReference>
<dbReference type="InterPro" id="IPR007863">
    <property type="entry name" value="Peptidase_M16_C"/>
</dbReference>
<dbReference type="SUPFAM" id="SSF63411">
    <property type="entry name" value="LuxS/MPP-like metallohydrolase"/>
    <property type="match status" value="2"/>
</dbReference>
<organism evidence="5">
    <name type="scientific">Ananas comosus var. bracteatus</name>
    <name type="common">red pineapple</name>
    <dbReference type="NCBI Taxonomy" id="296719"/>
    <lineage>
        <taxon>Eukaryota</taxon>
        <taxon>Viridiplantae</taxon>
        <taxon>Streptophyta</taxon>
        <taxon>Embryophyta</taxon>
        <taxon>Tracheophyta</taxon>
        <taxon>Spermatophyta</taxon>
        <taxon>Magnoliopsida</taxon>
        <taxon>Liliopsida</taxon>
        <taxon>Poales</taxon>
        <taxon>Bromeliaceae</taxon>
        <taxon>Bromelioideae</taxon>
        <taxon>Ananas</taxon>
    </lineage>
</organism>